<feature type="compositionally biased region" description="Basic and acidic residues" evidence="2">
    <location>
        <begin position="478"/>
        <end position="494"/>
    </location>
</feature>
<evidence type="ECO:0000256" key="1">
    <source>
        <dbReference type="ARBA" id="ARBA00005536"/>
    </source>
</evidence>
<dbReference type="EMBL" id="RWGY01000039">
    <property type="protein sequence ID" value="TVU08608.1"/>
    <property type="molecule type" value="Genomic_DNA"/>
</dbReference>
<feature type="compositionally biased region" description="Polar residues" evidence="2">
    <location>
        <begin position="667"/>
        <end position="677"/>
    </location>
</feature>
<name>A0A5J9TC93_9POAL</name>
<comment type="caution">
    <text evidence="3">The sequence shown here is derived from an EMBL/GenBank/DDBJ whole genome shotgun (WGS) entry which is preliminary data.</text>
</comment>
<dbReference type="AlphaFoldDB" id="A0A5J9TC93"/>
<dbReference type="InterPro" id="IPR005061">
    <property type="entry name" value="Ist1"/>
</dbReference>
<feature type="region of interest" description="Disordered" evidence="2">
    <location>
        <begin position="266"/>
        <end position="411"/>
    </location>
</feature>
<keyword evidence="4" id="KW-1185">Reference proteome</keyword>
<dbReference type="PANTHER" id="PTHR12161">
    <property type="entry name" value="IST1 FAMILY MEMBER"/>
    <property type="match status" value="1"/>
</dbReference>
<dbReference type="PANTHER" id="PTHR12161:SF90">
    <property type="entry name" value="OS06G0687000 PROTEIN"/>
    <property type="match status" value="1"/>
</dbReference>
<proteinExistence type="inferred from homology"/>
<protein>
    <recommendedName>
        <fullName evidence="5">Regulator of Vps4 activity in the MVB pathway protein</fullName>
    </recommendedName>
</protein>
<feature type="region of interest" description="Disordered" evidence="2">
    <location>
        <begin position="457"/>
        <end position="695"/>
    </location>
</feature>
<gene>
    <name evidence="3" type="ORF">EJB05_42017</name>
</gene>
<feature type="compositionally biased region" description="Basic and acidic residues" evidence="2">
    <location>
        <begin position="577"/>
        <end position="588"/>
    </location>
</feature>
<comment type="similarity">
    <text evidence="1">Belongs to the IST1 family.</text>
</comment>
<accession>A0A5J9TC93</accession>
<organism evidence="3 4">
    <name type="scientific">Eragrostis curvula</name>
    <name type="common">weeping love grass</name>
    <dbReference type="NCBI Taxonomy" id="38414"/>
    <lineage>
        <taxon>Eukaryota</taxon>
        <taxon>Viridiplantae</taxon>
        <taxon>Streptophyta</taxon>
        <taxon>Embryophyta</taxon>
        <taxon>Tracheophyta</taxon>
        <taxon>Spermatophyta</taxon>
        <taxon>Magnoliopsida</taxon>
        <taxon>Liliopsida</taxon>
        <taxon>Poales</taxon>
        <taxon>Poaceae</taxon>
        <taxon>PACMAD clade</taxon>
        <taxon>Chloridoideae</taxon>
        <taxon>Eragrostideae</taxon>
        <taxon>Eragrostidinae</taxon>
        <taxon>Eragrostis</taxon>
    </lineage>
</organism>
<feature type="compositionally biased region" description="Basic and acidic residues" evidence="2">
    <location>
        <begin position="276"/>
        <end position="297"/>
    </location>
</feature>
<evidence type="ECO:0000313" key="4">
    <source>
        <dbReference type="Proteomes" id="UP000324897"/>
    </source>
</evidence>
<feature type="compositionally biased region" description="Polar residues" evidence="2">
    <location>
        <begin position="497"/>
        <end position="508"/>
    </location>
</feature>
<dbReference type="FunFam" id="1.20.1260.60:FF:000002">
    <property type="entry name" value="Vacuolar protein sorting-associated protein IST1"/>
    <property type="match status" value="1"/>
</dbReference>
<feature type="compositionally biased region" description="Basic and acidic residues" evidence="2">
    <location>
        <begin position="317"/>
        <end position="339"/>
    </location>
</feature>
<dbReference type="GO" id="GO:0015031">
    <property type="term" value="P:protein transport"/>
    <property type="evidence" value="ECO:0007669"/>
    <property type="project" value="InterPro"/>
</dbReference>
<dbReference type="Pfam" id="PF03398">
    <property type="entry name" value="Ist1"/>
    <property type="match status" value="1"/>
</dbReference>
<dbReference type="OrthoDB" id="29853at2759"/>
<evidence type="ECO:0008006" key="5">
    <source>
        <dbReference type="Google" id="ProtNLM"/>
    </source>
</evidence>
<dbReference type="Gramene" id="TVU08608">
    <property type="protein sequence ID" value="TVU08608"/>
    <property type="gene ID" value="EJB05_42017"/>
</dbReference>
<evidence type="ECO:0000313" key="3">
    <source>
        <dbReference type="EMBL" id="TVU08608.1"/>
    </source>
</evidence>
<reference evidence="3 4" key="1">
    <citation type="journal article" date="2019" name="Sci. Rep.">
        <title>A high-quality genome of Eragrostis curvula grass provides insights into Poaceae evolution and supports new strategies to enhance forage quality.</title>
        <authorList>
            <person name="Carballo J."/>
            <person name="Santos B.A.C.M."/>
            <person name="Zappacosta D."/>
            <person name="Garbus I."/>
            <person name="Selva J.P."/>
            <person name="Gallo C.A."/>
            <person name="Diaz A."/>
            <person name="Albertini E."/>
            <person name="Caccamo M."/>
            <person name="Echenique V."/>
        </authorList>
    </citation>
    <scope>NUCLEOTIDE SEQUENCE [LARGE SCALE GENOMIC DNA]</scope>
    <source>
        <strain evidence="4">cv. Victoria</strain>
        <tissue evidence="3">Leaf</tissue>
    </source>
</reference>
<sequence length="834" mass="94594">MFDSLLNTKFYNKCKHAFKCVRTRMGPIRRKKHAMIRFMKKDVADLLANGLDTHAFGRMDGLIVELNHSHCYDMIEQFCDEIGKQLGSLQKQRECPPETREAVSTLIFAAARFPDLPELCDLRLLFTERYGNFVEHFVSLEFVHELDSKEFTNEEKFRVMQTIADEFSVSFDAKKLEFKLWATPETEYDMQGLRKQVESAMPSPNKQKCNKDALCERKDKDILQNRSSKPAEPPMPSSNKQNYEKKYEAAPVRRNEKVGIQLNTANAQAVPVGRGQFDEHSRKHQPEKSDEKEHLEKPVPPVATKRRNTQAVPDGRGQFDENSSKHQPEKSDEKEHLEKPVPPVDTKRRNTQAVPDGRSQFDENSRKHQSEKSDEKEHLEKPVPPVDTKRRNIPKDVKKINRKDDRPSEKELMEAVELDLNGLPKQRIVAAKFPETESNKIVQVNAKPKEIVKDHVEKENKEALRYRHRSRIPGGPDHNGRHTEPDLRAQDLENKGSPVTPSSGNTRNKVPPYAKLNGANTKNHTDKPANNVLNDSPQHFVDLGHPVQKGQGVTERPSNMRPPYVKPKSTVQPVNGDPEKRTPRDYSKHNIPVQVEHLDDKDVLRPVSVRRRHAKQQAPVDAYVGVPNKEKVTSQTPSSHARHSGRQNGADHHHSGNGTDGVVGNGKNVQRAPSTQPKHAGRRNGTVNRNNDYDDGFMRHRQLEEDVTAIDFGNLLPRHASAQRRHKSGCNGDLDEEERMMDKLLMHYSKKGLDPSNKAANDSEAQIDSQQKLSLHAPGRAISLPPECAGQDEDVKVPARSTSLQPDCSRAVRVHPRMPDFDELAARVNALRNA</sequence>
<dbReference type="Gene3D" id="1.20.1260.60">
    <property type="entry name" value="Vacuolar protein sorting-associated protein Ist1"/>
    <property type="match status" value="1"/>
</dbReference>
<dbReference type="InterPro" id="IPR042277">
    <property type="entry name" value="IST1-like"/>
</dbReference>
<evidence type="ECO:0000256" key="2">
    <source>
        <dbReference type="SAM" id="MobiDB-lite"/>
    </source>
</evidence>
<feature type="region of interest" description="Disordered" evidence="2">
    <location>
        <begin position="220"/>
        <end position="251"/>
    </location>
</feature>
<feature type="compositionally biased region" description="Basic and acidic residues" evidence="2">
    <location>
        <begin position="359"/>
        <end position="411"/>
    </location>
</feature>
<dbReference type="Proteomes" id="UP000324897">
    <property type="component" value="Chromosome 3"/>
</dbReference>
<feature type="compositionally biased region" description="Basic and acidic residues" evidence="2">
    <location>
        <begin position="242"/>
        <end position="251"/>
    </location>
</feature>